<dbReference type="EMBL" id="SRMP02000012">
    <property type="protein sequence ID" value="MFN0291637.1"/>
    <property type="molecule type" value="Genomic_DNA"/>
</dbReference>
<keyword evidence="2 5" id="KW-0028">Amino-acid biosynthesis</keyword>
<keyword evidence="1 5" id="KW-0055">Arginine biosynthesis</keyword>
<dbReference type="NCBIfam" id="TIGR01850">
    <property type="entry name" value="argC"/>
    <property type="match status" value="1"/>
</dbReference>
<keyword evidence="5" id="KW-0963">Cytoplasm</keyword>
<evidence type="ECO:0000256" key="5">
    <source>
        <dbReference type="HAMAP-Rule" id="MF_00150"/>
    </source>
</evidence>
<dbReference type="PROSITE" id="PS01224">
    <property type="entry name" value="ARGC"/>
    <property type="match status" value="1"/>
</dbReference>
<reference evidence="8 9" key="1">
    <citation type="submission" date="2024-12" db="EMBL/GenBank/DDBJ databases">
        <authorList>
            <person name="Hu S."/>
        </authorList>
    </citation>
    <scope>NUCLEOTIDE SEQUENCE [LARGE SCALE GENOMIC DNA]</scope>
    <source>
        <strain evidence="8 9">P-25</strain>
    </source>
</reference>
<evidence type="ECO:0000313" key="8">
    <source>
        <dbReference type="EMBL" id="MFN0291637.1"/>
    </source>
</evidence>
<comment type="subcellular location">
    <subcellularLocation>
        <location evidence="5">Cytoplasm</location>
    </subcellularLocation>
</comment>
<evidence type="ECO:0000256" key="4">
    <source>
        <dbReference type="ARBA" id="ARBA00023002"/>
    </source>
</evidence>
<proteinExistence type="inferred from homology"/>
<dbReference type="CDD" id="cd23934">
    <property type="entry name" value="AGPR_1_C"/>
    <property type="match status" value="1"/>
</dbReference>
<keyword evidence="4 5" id="KW-0560">Oxidoreductase</keyword>
<dbReference type="GO" id="GO:0003942">
    <property type="term" value="F:N-acetyl-gamma-glutamyl-phosphate reductase activity"/>
    <property type="evidence" value="ECO:0007669"/>
    <property type="project" value="UniProtKB-EC"/>
</dbReference>
<dbReference type="InterPro" id="IPR036291">
    <property type="entry name" value="NAD(P)-bd_dom_sf"/>
</dbReference>
<dbReference type="CDD" id="cd17895">
    <property type="entry name" value="AGPR_1_N"/>
    <property type="match status" value="1"/>
</dbReference>
<organism evidence="8 9">
    <name type="scientific">Pedobacter helvus</name>
    <dbReference type="NCBI Taxonomy" id="2563444"/>
    <lineage>
        <taxon>Bacteria</taxon>
        <taxon>Pseudomonadati</taxon>
        <taxon>Bacteroidota</taxon>
        <taxon>Sphingobacteriia</taxon>
        <taxon>Sphingobacteriales</taxon>
        <taxon>Sphingobacteriaceae</taxon>
        <taxon>Pedobacter</taxon>
    </lineage>
</organism>
<dbReference type="InterPro" id="IPR050085">
    <property type="entry name" value="AGPR"/>
</dbReference>
<dbReference type="SMART" id="SM00859">
    <property type="entry name" value="Semialdhyde_dh"/>
    <property type="match status" value="1"/>
</dbReference>
<keyword evidence="3 5" id="KW-0521">NADP</keyword>
<dbReference type="InterPro" id="IPR058924">
    <property type="entry name" value="AGPR_dimerisation_dom"/>
</dbReference>
<gene>
    <name evidence="5 8" type="primary">argC</name>
    <name evidence="8" type="ORF">E5L68_009535</name>
</gene>
<dbReference type="PANTHER" id="PTHR32338:SF10">
    <property type="entry name" value="N-ACETYL-GAMMA-GLUTAMYL-PHOSPHATE REDUCTASE, CHLOROPLASTIC-RELATED"/>
    <property type="match status" value="1"/>
</dbReference>
<dbReference type="Pfam" id="PF01118">
    <property type="entry name" value="Semialdhyde_dh"/>
    <property type="match status" value="1"/>
</dbReference>
<feature type="active site" evidence="5 6">
    <location>
        <position position="152"/>
    </location>
</feature>
<dbReference type="Pfam" id="PF22698">
    <property type="entry name" value="Semialdhyde_dhC_1"/>
    <property type="match status" value="1"/>
</dbReference>
<dbReference type="HAMAP" id="MF_00150">
    <property type="entry name" value="ArgC_type1"/>
    <property type="match status" value="1"/>
</dbReference>
<comment type="function">
    <text evidence="5">Catalyzes the NADPH-dependent reduction of N-acetyl-5-glutamyl phosphate to yield N-acetyl-L-glutamate 5-semialdehyde.</text>
</comment>
<dbReference type="InterPro" id="IPR000534">
    <property type="entry name" value="Semialdehyde_DH_NAD-bd"/>
</dbReference>
<dbReference type="PANTHER" id="PTHR32338">
    <property type="entry name" value="N-ACETYL-GAMMA-GLUTAMYL-PHOSPHATE REDUCTASE, CHLOROPLASTIC-RELATED-RELATED"/>
    <property type="match status" value="1"/>
</dbReference>
<dbReference type="InterPro" id="IPR000706">
    <property type="entry name" value="AGPR_type-1"/>
</dbReference>
<dbReference type="SUPFAM" id="SSF51735">
    <property type="entry name" value="NAD(P)-binding Rossmann-fold domains"/>
    <property type="match status" value="1"/>
</dbReference>
<protein>
    <recommendedName>
        <fullName evidence="5">N-acetyl-gamma-glutamyl-phosphate reductase</fullName>
        <shortName evidence="5">AGPR</shortName>
        <ecNumber evidence="5">1.2.1.38</ecNumber>
    </recommendedName>
    <alternativeName>
        <fullName evidence="5">N-acetyl-glutamate semialdehyde dehydrogenase</fullName>
        <shortName evidence="5">NAGSA dehydrogenase</shortName>
    </alternativeName>
</protein>
<dbReference type="RefSeq" id="WP_138728228.1">
    <property type="nucleotide sequence ID" value="NZ_SRMP02000012.1"/>
</dbReference>
<evidence type="ECO:0000256" key="2">
    <source>
        <dbReference type="ARBA" id="ARBA00022605"/>
    </source>
</evidence>
<dbReference type="Gene3D" id="3.30.360.10">
    <property type="entry name" value="Dihydrodipicolinate Reductase, domain 2"/>
    <property type="match status" value="1"/>
</dbReference>
<evidence type="ECO:0000313" key="9">
    <source>
        <dbReference type="Proteomes" id="UP001517367"/>
    </source>
</evidence>
<dbReference type="Proteomes" id="UP001517367">
    <property type="component" value="Unassembled WGS sequence"/>
</dbReference>
<dbReference type="Gene3D" id="3.40.50.720">
    <property type="entry name" value="NAD(P)-binding Rossmann-like Domain"/>
    <property type="match status" value="1"/>
</dbReference>
<comment type="similarity">
    <text evidence="5">Belongs to the NAGSA dehydrogenase family. Type 1 subfamily.</text>
</comment>
<evidence type="ECO:0000256" key="1">
    <source>
        <dbReference type="ARBA" id="ARBA00022571"/>
    </source>
</evidence>
<evidence type="ECO:0000256" key="3">
    <source>
        <dbReference type="ARBA" id="ARBA00022857"/>
    </source>
</evidence>
<evidence type="ECO:0000256" key="6">
    <source>
        <dbReference type="PROSITE-ProRule" id="PRU10010"/>
    </source>
</evidence>
<dbReference type="InterPro" id="IPR023013">
    <property type="entry name" value="AGPR_AS"/>
</dbReference>
<accession>A0ABW9JGY5</accession>
<sequence>MIKAGIIGGAGYTGGEMLRILINHPNVEIAFVNSSSNAGNLISDVHTDLFGDTDLRFTDRTDFTEQFKEVFPTEGDLEGAVLFLCVGHGDAKKFLEANPIDEQIKIIDLSQDFRLAANSSPQGRLGGAFIYGLPELNKEKIASAQNIANPGCFATCIQLGLLPLAAKGLLQSEVHINATTGSTGAGQSLSKTSHFSWRNNNLSIYKAFEHQHLNEIGESLAQLQGEVKEALNFVPQRGDFTRGILAAMYIESDLTEDEAYELYESYYANHPFTHVSRKNIDLKQVVNTNKCLVHLEKHGNKLFIISIIDNLLKGASGQAVQNMNLMFGLEETAGLKLKAANF</sequence>
<comment type="caution">
    <text evidence="8">The sequence shown here is derived from an EMBL/GenBank/DDBJ whole genome shotgun (WGS) entry which is preliminary data.</text>
</comment>
<comment type="catalytic activity">
    <reaction evidence="5">
        <text>N-acetyl-L-glutamate 5-semialdehyde + phosphate + NADP(+) = N-acetyl-L-glutamyl 5-phosphate + NADPH + H(+)</text>
        <dbReference type="Rhea" id="RHEA:21588"/>
        <dbReference type="ChEBI" id="CHEBI:15378"/>
        <dbReference type="ChEBI" id="CHEBI:29123"/>
        <dbReference type="ChEBI" id="CHEBI:43474"/>
        <dbReference type="ChEBI" id="CHEBI:57783"/>
        <dbReference type="ChEBI" id="CHEBI:57936"/>
        <dbReference type="ChEBI" id="CHEBI:58349"/>
        <dbReference type="EC" id="1.2.1.38"/>
    </reaction>
</comment>
<comment type="pathway">
    <text evidence="5">Amino-acid biosynthesis; L-arginine biosynthesis; N(2)-acetyl-L-ornithine from L-glutamate: step 3/4.</text>
</comment>
<feature type="domain" description="Semialdehyde dehydrogenase NAD-binding" evidence="7">
    <location>
        <begin position="3"/>
        <end position="144"/>
    </location>
</feature>
<dbReference type="SUPFAM" id="SSF55347">
    <property type="entry name" value="Glyceraldehyde-3-phosphate dehydrogenase-like, C-terminal domain"/>
    <property type="match status" value="1"/>
</dbReference>
<name>A0ABW9JGY5_9SPHI</name>
<evidence type="ECO:0000259" key="7">
    <source>
        <dbReference type="SMART" id="SM00859"/>
    </source>
</evidence>
<keyword evidence="9" id="KW-1185">Reference proteome</keyword>
<dbReference type="EC" id="1.2.1.38" evidence="5"/>